<feature type="compositionally biased region" description="Basic and acidic residues" evidence="6">
    <location>
        <begin position="472"/>
        <end position="506"/>
    </location>
</feature>
<evidence type="ECO:0000313" key="8">
    <source>
        <dbReference type="EMBL" id="XDQ47627.1"/>
    </source>
</evidence>
<keyword evidence="4 7" id="KW-1133">Transmembrane helix</keyword>
<dbReference type="InterPro" id="IPR036259">
    <property type="entry name" value="MFS_trans_sf"/>
</dbReference>
<keyword evidence="5 7" id="KW-0472">Membrane</keyword>
<feature type="transmembrane region" description="Helical" evidence="7">
    <location>
        <begin position="294"/>
        <end position="312"/>
    </location>
</feature>
<dbReference type="InterPro" id="IPR011701">
    <property type="entry name" value="MFS"/>
</dbReference>
<feature type="region of interest" description="Disordered" evidence="6">
    <location>
        <begin position="424"/>
        <end position="447"/>
    </location>
</feature>
<dbReference type="CDD" id="cd06173">
    <property type="entry name" value="MFS_MefA_like"/>
    <property type="match status" value="1"/>
</dbReference>
<evidence type="ECO:0000256" key="6">
    <source>
        <dbReference type="SAM" id="MobiDB-lite"/>
    </source>
</evidence>
<feature type="region of interest" description="Disordered" evidence="6">
    <location>
        <begin position="461"/>
        <end position="525"/>
    </location>
</feature>
<evidence type="ECO:0000256" key="7">
    <source>
        <dbReference type="SAM" id="Phobius"/>
    </source>
</evidence>
<evidence type="ECO:0000256" key="2">
    <source>
        <dbReference type="ARBA" id="ARBA00022475"/>
    </source>
</evidence>
<feature type="transmembrane region" description="Helical" evidence="7">
    <location>
        <begin position="20"/>
        <end position="45"/>
    </location>
</feature>
<dbReference type="PANTHER" id="PTHR23513">
    <property type="entry name" value="INTEGRAL MEMBRANE EFFLUX PROTEIN-RELATED"/>
    <property type="match status" value="1"/>
</dbReference>
<dbReference type="Gene3D" id="1.20.1250.20">
    <property type="entry name" value="MFS general substrate transporter like domains"/>
    <property type="match status" value="1"/>
</dbReference>
<feature type="transmembrane region" description="Helical" evidence="7">
    <location>
        <begin position="171"/>
        <end position="194"/>
    </location>
</feature>
<feature type="transmembrane region" description="Helical" evidence="7">
    <location>
        <begin position="259"/>
        <end position="282"/>
    </location>
</feature>
<keyword evidence="2" id="KW-1003">Cell membrane</keyword>
<gene>
    <name evidence="8" type="ORF">AB5J52_38090</name>
</gene>
<sequence>MRPKIPADSILRLGDFRQIFLADSISQFGTQILTLALPLVAVVSLDASPLEVGALSAAESLPYLLASVPAGVWADRVRKRPLLLVTDTARAVLLLWIPIAWWTGVLTASQLIVVAFVFGLLTVLFEVGYASYVPSLVPRERLIDANTRLQVVQSVAQAAGPGIGGALVQALAAPVAVLVSIGGYLWSAACVLLVRGREPVPVRADGEAASWRRDAAEGLRAVLGDVLLRRTSLSTACFNLFWSMGTPMIPVLLAGQLGLGAGVIGLLLTFEGVGGLLGGVLAAKVARRLGHGPAIWTATLVAGSGFTLVPLVDTGWRLPLVSLGLFVSSTGMVVYNVIVVTFRQSITPDRLLGRVSAFNRLLVWSTLPLGAVLGGLLGQLLGARTTLWIAGIATTLSFLWIYCSPLRTLRDIPEGYVLGGSLPGAAPQPKADAEKSTDVGARAPVNGGIRVPVNDEIRAPLNGGIHEPGNGDIHEPGNGDIHEPGNGREHPTADAGARETVARTARETGGAGAGAPAATDRTESA</sequence>
<feature type="transmembrane region" description="Helical" evidence="7">
    <location>
        <begin position="233"/>
        <end position="253"/>
    </location>
</feature>
<evidence type="ECO:0000256" key="4">
    <source>
        <dbReference type="ARBA" id="ARBA00022989"/>
    </source>
</evidence>
<evidence type="ECO:0000256" key="5">
    <source>
        <dbReference type="ARBA" id="ARBA00023136"/>
    </source>
</evidence>
<feature type="transmembrane region" description="Helical" evidence="7">
    <location>
        <begin position="361"/>
        <end position="381"/>
    </location>
</feature>
<dbReference type="RefSeq" id="WP_369226524.1">
    <property type="nucleotide sequence ID" value="NZ_CP163441.1"/>
</dbReference>
<reference evidence="8" key="1">
    <citation type="submission" date="2024-07" db="EMBL/GenBank/DDBJ databases">
        <authorList>
            <person name="Yu S.T."/>
        </authorList>
    </citation>
    <scope>NUCLEOTIDE SEQUENCE</scope>
    <source>
        <strain evidence="8">R39</strain>
    </source>
</reference>
<proteinExistence type="predicted"/>
<dbReference type="GO" id="GO:0005886">
    <property type="term" value="C:plasma membrane"/>
    <property type="evidence" value="ECO:0007669"/>
    <property type="project" value="UniProtKB-SubCell"/>
</dbReference>
<organism evidence="8">
    <name type="scientific">Streptomyces sp. R39</name>
    <dbReference type="NCBI Taxonomy" id="3238631"/>
    <lineage>
        <taxon>Bacteria</taxon>
        <taxon>Bacillati</taxon>
        <taxon>Actinomycetota</taxon>
        <taxon>Actinomycetes</taxon>
        <taxon>Kitasatosporales</taxon>
        <taxon>Streptomycetaceae</taxon>
        <taxon>Streptomyces</taxon>
    </lineage>
</organism>
<accession>A0AB39QYJ8</accession>
<keyword evidence="3 7" id="KW-0812">Transmembrane</keyword>
<feature type="transmembrane region" description="Helical" evidence="7">
    <location>
        <begin position="318"/>
        <end position="340"/>
    </location>
</feature>
<evidence type="ECO:0000256" key="3">
    <source>
        <dbReference type="ARBA" id="ARBA00022692"/>
    </source>
</evidence>
<dbReference type="EMBL" id="CP163441">
    <property type="protein sequence ID" value="XDQ47627.1"/>
    <property type="molecule type" value="Genomic_DNA"/>
</dbReference>
<dbReference type="SUPFAM" id="SSF103473">
    <property type="entry name" value="MFS general substrate transporter"/>
    <property type="match status" value="1"/>
</dbReference>
<dbReference type="AlphaFoldDB" id="A0AB39QYJ8"/>
<comment type="subcellular location">
    <subcellularLocation>
        <location evidence="1">Cell membrane</location>
        <topology evidence="1">Multi-pass membrane protein</topology>
    </subcellularLocation>
</comment>
<dbReference type="PANTHER" id="PTHR23513:SF6">
    <property type="entry name" value="MAJOR FACILITATOR SUPERFAMILY ASSOCIATED DOMAIN-CONTAINING PROTEIN"/>
    <property type="match status" value="1"/>
</dbReference>
<dbReference type="GO" id="GO:0022857">
    <property type="term" value="F:transmembrane transporter activity"/>
    <property type="evidence" value="ECO:0007669"/>
    <property type="project" value="InterPro"/>
</dbReference>
<protein>
    <submittedName>
        <fullName evidence="8">MFS transporter</fullName>
    </submittedName>
</protein>
<feature type="transmembrane region" description="Helical" evidence="7">
    <location>
        <begin position="387"/>
        <end position="403"/>
    </location>
</feature>
<name>A0AB39QYJ8_9ACTN</name>
<feature type="transmembrane region" description="Helical" evidence="7">
    <location>
        <begin position="111"/>
        <end position="132"/>
    </location>
</feature>
<evidence type="ECO:0000256" key="1">
    <source>
        <dbReference type="ARBA" id="ARBA00004651"/>
    </source>
</evidence>
<dbReference type="Pfam" id="PF07690">
    <property type="entry name" value="MFS_1"/>
    <property type="match status" value="1"/>
</dbReference>